<evidence type="ECO:0000256" key="1">
    <source>
        <dbReference type="SAM" id="SignalP"/>
    </source>
</evidence>
<dbReference type="InterPro" id="IPR013424">
    <property type="entry name" value="Ice-binding_C"/>
</dbReference>
<evidence type="ECO:0000313" key="4">
    <source>
        <dbReference type="Proteomes" id="UP000240505"/>
    </source>
</evidence>
<reference evidence="3 4" key="1">
    <citation type="submission" date="2018-03" db="EMBL/GenBank/DDBJ databases">
        <title>Massilia armeniaca sp. nov., isolated from desert soil.</title>
        <authorList>
            <person name="Huang H."/>
            <person name="Ren M."/>
        </authorList>
    </citation>
    <scope>NUCLEOTIDE SEQUENCE [LARGE SCALE GENOMIC DNA]</scope>
    <source>
        <strain evidence="3 4">ZMN-3</strain>
    </source>
</reference>
<dbReference type="KEGG" id="masz:C9I28_12060"/>
<dbReference type="OrthoDB" id="8754461at2"/>
<feature type="domain" description="Ice-binding protein C-terminal" evidence="2">
    <location>
        <begin position="211"/>
        <end position="234"/>
    </location>
</feature>
<accession>A0A2R4C9T9</accession>
<evidence type="ECO:0000259" key="2">
    <source>
        <dbReference type="Pfam" id="PF07589"/>
    </source>
</evidence>
<dbReference type="Proteomes" id="UP000240505">
    <property type="component" value="Chromosome"/>
</dbReference>
<keyword evidence="4" id="KW-1185">Reference proteome</keyword>
<sequence>MQATLIRTAFAAALLCSGAAQAGTIDTHAFTLDSAGDGPAADIALIGDDANRATFSLDGLMRHMHSSVDSAGVPSASTDSPAQAGYGIGVKSGYRITGLTISGTFSGSLAPADGGAAGNDIGLSFVAWPPGQVPLWSNYAHAVDLDGDHAFSVTLGTQALRGEFLLGVLGSATASADSALFHDDATDTDSWLGSAAQVRVGNLVLTVDVAPVPEPQAWLMLLGGMGALGAWRRRVSAARNASQQ</sequence>
<evidence type="ECO:0000313" key="3">
    <source>
        <dbReference type="EMBL" id="AVR96361.1"/>
    </source>
</evidence>
<protein>
    <recommendedName>
        <fullName evidence="2">Ice-binding protein C-terminal domain-containing protein</fullName>
    </recommendedName>
</protein>
<dbReference type="Pfam" id="PF07589">
    <property type="entry name" value="PEP-CTERM"/>
    <property type="match status" value="1"/>
</dbReference>
<organism evidence="3 4">
    <name type="scientific">Pseudoduganella armeniaca</name>
    <dbReference type="NCBI Taxonomy" id="2072590"/>
    <lineage>
        <taxon>Bacteria</taxon>
        <taxon>Pseudomonadati</taxon>
        <taxon>Pseudomonadota</taxon>
        <taxon>Betaproteobacteria</taxon>
        <taxon>Burkholderiales</taxon>
        <taxon>Oxalobacteraceae</taxon>
        <taxon>Telluria group</taxon>
        <taxon>Pseudoduganella</taxon>
    </lineage>
</organism>
<dbReference type="EMBL" id="CP028324">
    <property type="protein sequence ID" value="AVR96361.1"/>
    <property type="molecule type" value="Genomic_DNA"/>
</dbReference>
<name>A0A2R4C9T9_9BURK</name>
<gene>
    <name evidence="3" type="ORF">C9I28_12060</name>
</gene>
<dbReference type="RefSeq" id="WP_107141708.1">
    <property type="nucleotide sequence ID" value="NZ_CP028324.1"/>
</dbReference>
<keyword evidence="1" id="KW-0732">Signal</keyword>
<dbReference type="AlphaFoldDB" id="A0A2R4C9T9"/>
<proteinExistence type="predicted"/>
<feature type="signal peptide" evidence="1">
    <location>
        <begin position="1"/>
        <end position="22"/>
    </location>
</feature>
<feature type="chain" id="PRO_5015331083" description="Ice-binding protein C-terminal domain-containing protein" evidence="1">
    <location>
        <begin position="23"/>
        <end position="244"/>
    </location>
</feature>